<evidence type="ECO:0000313" key="1">
    <source>
        <dbReference type="EnsemblPlants" id="TuG1812G0500005200.01.T02"/>
    </source>
</evidence>
<reference evidence="1" key="2">
    <citation type="submission" date="2018-03" db="EMBL/GenBank/DDBJ databases">
        <title>The Triticum urartu genome reveals the dynamic nature of wheat genome evolution.</title>
        <authorList>
            <person name="Ling H."/>
            <person name="Ma B."/>
            <person name="Shi X."/>
            <person name="Liu H."/>
            <person name="Dong L."/>
            <person name="Sun H."/>
            <person name="Cao Y."/>
            <person name="Gao Q."/>
            <person name="Zheng S."/>
            <person name="Li Y."/>
            <person name="Yu Y."/>
            <person name="Du H."/>
            <person name="Qi M."/>
            <person name="Li Y."/>
            <person name="Yu H."/>
            <person name="Cui Y."/>
            <person name="Wang N."/>
            <person name="Chen C."/>
            <person name="Wu H."/>
            <person name="Zhao Y."/>
            <person name="Zhang J."/>
            <person name="Li Y."/>
            <person name="Zhou W."/>
            <person name="Zhang B."/>
            <person name="Hu W."/>
            <person name="Eijk M."/>
            <person name="Tang J."/>
            <person name="Witsenboer H."/>
            <person name="Zhao S."/>
            <person name="Li Z."/>
            <person name="Zhang A."/>
            <person name="Wang D."/>
            <person name="Liang C."/>
        </authorList>
    </citation>
    <scope>NUCLEOTIDE SEQUENCE [LARGE SCALE GENOMIC DNA]</scope>
    <source>
        <strain evidence="1">cv. G1812</strain>
    </source>
</reference>
<protein>
    <submittedName>
        <fullName evidence="1">Uncharacterized protein</fullName>
    </submittedName>
</protein>
<reference evidence="1" key="3">
    <citation type="submission" date="2022-06" db="UniProtKB">
        <authorList>
            <consortium name="EnsemblPlants"/>
        </authorList>
    </citation>
    <scope>IDENTIFICATION</scope>
</reference>
<keyword evidence="2" id="KW-1185">Reference proteome</keyword>
<dbReference type="AlphaFoldDB" id="A0A8R7UNL9"/>
<sequence length="61" mass="7095">MSETEGKKALTTLIIYSSNNTIGDRNDKLTQIISWWLLMNHVRMAQNSPEEKDRTTEFPHC</sequence>
<evidence type="ECO:0000313" key="2">
    <source>
        <dbReference type="Proteomes" id="UP000015106"/>
    </source>
</evidence>
<name>A0A8R7UNL9_TRIUA</name>
<dbReference type="EnsemblPlants" id="TuG1812G0500005200.01.T02">
    <property type="protein sequence ID" value="TuG1812G0500005200.01.T02"/>
    <property type="gene ID" value="TuG1812G0500005200.01"/>
</dbReference>
<dbReference type="Gramene" id="TuG1812G0500005200.01.T02">
    <property type="protein sequence ID" value="TuG1812G0500005200.01.T02"/>
    <property type="gene ID" value="TuG1812G0500005200.01"/>
</dbReference>
<accession>A0A8R7UNL9</accession>
<organism evidence="1 2">
    <name type="scientific">Triticum urartu</name>
    <name type="common">Red wild einkorn</name>
    <name type="synonym">Crithodium urartu</name>
    <dbReference type="NCBI Taxonomy" id="4572"/>
    <lineage>
        <taxon>Eukaryota</taxon>
        <taxon>Viridiplantae</taxon>
        <taxon>Streptophyta</taxon>
        <taxon>Embryophyta</taxon>
        <taxon>Tracheophyta</taxon>
        <taxon>Spermatophyta</taxon>
        <taxon>Magnoliopsida</taxon>
        <taxon>Liliopsida</taxon>
        <taxon>Poales</taxon>
        <taxon>Poaceae</taxon>
        <taxon>BOP clade</taxon>
        <taxon>Pooideae</taxon>
        <taxon>Triticodae</taxon>
        <taxon>Triticeae</taxon>
        <taxon>Triticinae</taxon>
        <taxon>Triticum</taxon>
    </lineage>
</organism>
<dbReference type="Proteomes" id="UP000015106">
    <property type="component" value="Chromosome 5"/>
</dbReference>
<reference evidence="2" key="1">
    <citation type="journal article" date="2013" name="Nature">
        <title>Draft genome of the wheat A-genome progenitor Triticum urartu.</title>
        <authorList>
            <person name="Ling H.Q."/>
            <person name="Zhao S."/>
            <person name="Liu D."/>
            <person name="Wang J."/>
            <person name="Sun H."/>
            <person name="Zhang C."/>
            <person name="Fan H."/>
            <person name="Li D."/>
            <person name="Dong L."/>
            <person name="Tao Y."/>
            <person name="Gao C."/>
            <person name="Wu H."/>
            <person name="Li Y."/>
            <person name="Cui Y."/>
            <person name="Guo X."/>
            <person name="Zheng S."/>
            <person name="Wang B."/>
            <person name="Yu K."/>
            <person name="Liang Q."/>
            <person name="Yang W."/>
            <person name="Lou X."/>
            <person name="Chen J."/>
            <person name="Feng M."/>
            <person name="Jian J."/>
            <person name="Zhang X."/>
            <person name="Luo G."/>
            <person name="Jiang Y."/>
            <person name="Liu J."/>
            <person name="Wang Z."/>
            <person name="Sha Y."/>
            <person name="Zhang B."/>
            <person name="Wu H."/>
            <person name="Tang D."/>
            <person name="Shen Q."/>
            <person name="Xue P."/>
            <person name="Zou S."/>
            <person name="Wang X."/>
            <person name="Liu X."/>
            <person name="Wang F."/>
            <person name="Yang Y."/>
            <person name="An X."/>
            <person name="Dong Z."/>
            <person name="Zhang K."/>
            <person name="Zhang X."/>
            <person name="Luo M.C."/>
            <person name="Dvorak J."/>
            <person name="Tong Y."/>
            <person name="Wang J."/>
            <person name="Yang H."/>
            <person name="Li Z."/>
            <person name="Wang D."/>
            <person name="Zhang A."/>
            <person name="Wang J."/>
        </authorList>
    </citation>
    <scope>NUCLEOTIDE SEQUENCE</scope>
    <source>
        <strain evidence="2">cv. G1812</strain>
    </source>
</reference>
<proteinExistence type="predicted"/>